<protein>
    <submittedName>
        <fullName evidence="2">Uncharacterized protein</fullName>
    </submittedName>
</protein>
<sequence>MLLEFKIRLRRTLAPPTPDSSLNSTANESSILRPLFAEIHGKPINDDAPCSQPQDAARLEPEEIEHDICVDSVEAPVLGYHHTRVPSEAACESAKSELADAQEAQGHADGGRFPTPEEDSESEDEQSANAPLSPSPQPIRSPEIDEHPETLARILQEIGCFHELEEEQAEQIKTLARKVFAAAWKSSISSPTEIRERNIEGVTDLLGGASGHDHGVSIPRFHTYRFHDGPTKHLKALRKTPLPEGSHPPPLRSTIPLTSTPPKKRLREEDGVNKEDWSVKNGLHRSRKLPRLSPFNDEPPPSKRTRSDRDTSDSVQTTAKTGTYRDAFGVYNAVTTEIALGQQSVLQPAYRSLLDRTWTRSTSTARSSPSRRSTCLVTQTAATLLTFAAKAAKDVMLQSLADTISSWAQPWADYLESEPTPVLNVMHSKWCRPMIAGSNGGKQASQAMGVSWGVAGDTNESLIAGDYVYQHNNTIRRGIAVAPKLPQPATDPNALLTTVRQDAKSREGSSSPTYFITSTTGNLVGWGGGLWVSGMGYVVTGANEPWMVRLDSAGESSFNIFWAVYGLPIREGGYIPGLVFHYFWIFPSFSIKACVVRLSGSHLHFIKSITLF</sequence>
<comment type="caution">
    <text evidence="2">The sequence shown here is derived from an EMBL/GenBank/DDBJ whole genome shotgun (WGS) entry which is preliminary data.</text>
</comment>
<feature type="compositionally biased region" description="Basic and acidic residues" evidence="1">
    <location>
        <begin position="266"/>
        <end position="278"/>
    </location>
</feature>
<accession>A0A9W8JR83</accession>
<evidence type="ECO:0000256" key="1">
    <source>
        <dbReference type="SAM" id="MobiDB-lite"/>
    </source>
</evidence>
<feature type="region of interest" description="Disordered" evidence="1">
    <location>
        <begin position="239"/>
        <end position="319"/>
    </location>
</feature>
<dbReference type="Proteomes" id="UP001148786">
    <property type="component" value="Unassembled WGS sequence"/>
</dbReference>
<dbReference type="OrthoDB" id="10622316at2759"/>
<dbReference type="EMBL" id="JANKHO010001739">
    <property type="protein sequence ID" value="KAJ3499487.1"/>
    <property type="molecule type" value="Genomic_DNA"/>
</dbReference>
<gene>
    <name evidence="2" type="ORF">NLJ89_g10096</name>
</gene>
<proteinExistence type="predicted"/>
<keyword evidence="3" id="KW-1185">Reference proteome</keyword>
<feature type="region of interest" description="Disordered" evidence="1">
    <location>
        <begin position="91"/>
        <end position="143"/>
    </location>
</feature>
<evidence type="ECO:0000313" key="2">
    <source>
        <dbReference type="EMBL" id="KAJ3499487.1"/>
    </source>
</evidence>
<dbReference type="AlphaFoldDB" id="A0A9W8JR83"/>
<organism evidence="2 3">
    <name type="scientific">Agrocybe chaxingu</name>
    <dbReference type="NCBI Taxonomy" id="84603"/>
    <lineage>
        <taxon>Eukaryota</taxon>
        <taxon>Fungi</taxon>
        <taxon>Dikarya</taxon>
        <taxon>Basidiomycota</taxon>
        <taxon>Agaricomycotina</taxon>
        <taxon>Agaricomycetes</taxon>
        <taxon>Agaricomycetidae</taxon>
        <taxon>Agaricales</taxon>
        <taxon>Agaricineae</taxon>
        <taxon>Strophariaceae</taxon>
        <taxon>Agrocybe</taxon>
    </lineage>
</organism>
<feature type="compositionally biased region" description="Acidic residues" evidence="1">
    <location>
        <begin position="116"/>
        <end position="126"/>
    </location>
</feature>
<reference evidence="2" key="1">
    <citation type="submission" date="2022-07" db="EMBL/GenBank/DDBJ databases">
        <title>Genome Sequence of Agrocybe chaxingu.</title>
        <authorList>
            <person name="Buettner E."/>
        </authorList>
    </citation>
    <scope>NUCLEOTIDE SEQUENCE</scope>
    <source>
        <strain evidence="2">MP-N11</strain>
    </source>
</reference>
<evidence type="ECO:0000313" key="3">
    <source>
        <dbReference type="Proteomes" id="UP001148786"/>
    </source>
</evidence>
<name>A0A9W8JR83_9AGAR</name>